<evidence type="ECO:0000259" key="7">
    <source>
        <dbReference type="PROSITE" id="PS50929"/>
    </source>
</evidence>
<reference evidence="8" key="1">
    <citation type="journal article" date="2020" name="Stud. Mycol.">
        <title>101 Dothideomycetes genomes: a test case for predicting lifestyles and emergence of pathogens.</title>
        <authorList>
            <person name="Haridas S."/>
            <person name="Albert R."/>
            <person name="Binder M."/>
            <person name="Bloem J."/>
            <person name="Labutti K."/>
            <person name="Salamov A."/>
            <person name="Andreopoulos B."/>
            <person name="Baker S."/>
            <person name="Barry K."/>
            <person name="Bills G."/>
            <person name="Bluhm B."/>
            <person name="Cannon C."/>
            <person name="Castanera R."/>
            <person name="Culley D."/>
            <person name="Daum C."/>
            <person name="Ezra D."/>
            <person name="Gonzalez J."/>
            <person name="Henrissat B."/>
            <person name="Kuo A."/>
            <person name="Liang C."/>
            <person name="Lipzen A."/>
            <person name="Lutzoni F."/>
            <person name="Magnuson J."/>
            <person name="Mondo S."/>
            <person name="Nolan M."/>
            <person name="Ohm R."/>
            <person name="Pangilinan J."/>
            <person name="Park H.-J."/>
            <person name="Ramirez L."/>
            <person name="Alfaro M."/>
            <person name="Sun H."/>
            <person name="Tritt A."/>
            <person name="Yoshinaga Y."/>
            <person name="Zwiers L.-H."/>
            <person name="Turgeon B."/>
            <person name="Goodwin S."/>
            <person name="Spatafora J."/>
            <person name="Crous P."/>
            <person name="Grigoriev I."/>
        </authorList>
    </citation>
    <scope>NUCLEOTIDE SEQUENCE</scope>
    <source>
        <strain evidence="8">CBS 675.92</strain>
    </source>
</reference>
<dbReference type="InterPro" id="IPR011527">
    <property type="entry name" value="ABC1_TM_dom"/>
</dbReference>
<evidence type="ECO:0000256" key="3">
    <source>
        <dbReference type="ARBA" id="ARBA00022989"/>
    </source>
</evidence>
<dbReference type="PROSITE" id="PS50893">
    <property type="entry name" value="ABC_TRANSPORTER_2"/>
    <property type="match status" value="1"/>
</dbReference>
<evidence type="ECO:0000259" key="6">
    <source>
        <dbReference type="PROSITE" id="PS50893"/>
    </source>
</evidence>
<dbReference type="PANTHER" id="PTHR24221:SF651">
    <property type="entry name" value="HEAVY METAL TOLERANCE PROTEIN"/>
    <property type="match status" value="1"/>
</dbReference>
<dbReference type="InterPro" id="IPR017871">
    <property type="entry name" value="ABC_transporter-like_CS"/>
</dbReference>
<keyword evidence="4 5" id="KW-0472">Membrane</keyword>
<dbReference type="Gene3D" id="1.20.1560.10">
    <property type="entry name" value="ABC transporter type 1, transmembrane domain"/>
    <property type="match status" value="1"/>
</dbReference>
<keyword evidence="9" id="KW-1185">Reference proteome</keyword>
<comment type="subcellular location">
    <subcellularLocation>
        <location evidence="1">Membrane</location>
        <topology evidence="1">Multi-pass membrane protein</topology>
    </subcellularLocation>
</comment>
<feature type="transmembrane region" description="Helical" evidence="5">
    <location>
        <begin position="7"/>
        <end position="24"/>
    </location>
</feature>
<evidence type="ECO:0000256" key="2">
    <source>
        <dbReference type="ARBA" id="ARBA00022692"/>
    </source>
</evidence>
<evidence type="ECO:0000313" key="9">
    <source>
        <dbReference type="Proteomes" id="UP000800035"/>
    </source>
</evidence>
<dbReference type="PROSITE" id="PS00211">
    <property type="entry name" value="ABC_TRANSPORTER_1"/>
    <property type="match status" value="1"/>
</dbReference>
<dbReference type="OrthoDB" id="6500128at2759"/>
<gene>
    <name evidence="8" type="ORF">CC80DRAFT_466873</name>
</gene>
<protein>
    <submittedName>
        <fullName evidence="8">P-loop containing nucleoside triphosphate hydrolase protein</fullName>
    </submittedName>
</protein>
<dbReference type="PANTHER" id="PTHR24221">
    <property type="entry name" value="ATP-BINDING CASSETTE SUB-FAMILY B"/>
    <property type="match status" value="1"/>
</dbReference>
<dbReference type="Proteomes" id="UP000800035">
    <property type="component" value="Unassembled WGS sequence"/>
</dbReference>
<dbReference type="GO" id="GO:0140359">
    <property type="term" value="F:ABC-type transporter activity"/>
    <property type="evidence" value="ECO:0007669"/>
    <property type="project" value="InterPro"/>
</dbReference>
<evidence type="ECO:0000256" key="5">
    <source>
        <dbReference type="SAM" id="Phobius"/>
    </source>
</evidence>
<dbReference type="GO" id="GO:0005524">
    <property type="term" value="F:ATP binding"/>
    <property type="evidence" value="ECO:0007669"/>
    <property type="project" value="InterPro"/>
</dbReference>
<dbReference type="AlphaFoldDB" id="A0A6A5U508"/>
<organism evidence="8 9">
    <name type="scientific">Byssothecium circinans</name>
    <dbReference type="NCBI Taxonomy" id="147558"/>
    <lineage>
        <taxon>Eukaryota</taxon>
        <taxon>Fungi</taxon>
        <taxon>Dikarya</taxon>
        <taxon>Ascomycota</taxon>
        <taxon>Pezizomycotina</taxon>
        <taxon>Dothideomycetes</taxon>
        <taxon>Pleosporomycetidae</taxon>
        <taxon>Pleosporales</taxon>
        <taxon>Massarineae</taxon>
        <taxon>Massarinaceae</taxon>
        <taxon>Byssothecium</taxon>
    </lineage>
</organism>
<evidence type="ECO:0000313" key="8">
    <source>
        <dbReference type="EMBL" id="KAF1959754.1"/>
    </source>
</evidence>
<keyword evidence="3 5" id="KW-1133">Transmembrane helix</keyword>
<dbReference type="Gene3D" id="3.40.50.300">
    <property type="entry name" value="P-loop containing nucleotide triphosphate hydrolases"/>
    <property type="match status" value="1"/>
</dbReference>
<dbReference type="InterPro" id="IPR027417">
    <property type="entry name" value="P-loop_NTPase"/>
</dbReference>
<dbReference type="SUPFAM" id="SSF90123">
    <property type="entry name" value="ABC transporter transmembrane region"/>
    <property type="match status" value="1"/>
</dbReference>
<proteinExistence type="predicted"/>
<dbReference type="Pfam" id="PF00005">
    <property type="entry name" value="ABC_tran"/>
    <property type="match status" value="1"/>
</dbReference>
<feature type="domain" description="ABC transmembrane type-1" evidence="7">
    <location>
        <begin position="1"/>
        <end position="173"/>
    </location>
</feature>
<keyword evidence="2 5" id="KW-0812">Transmembrane</keyword>
<feature type="transmembrane region" description="Helical" evidence="5">
    <location>
        <begin position="30"/>
        <end position="48"/>
    </location>
</feature>
<dbReference type="InterPro" id="IPR003439">
    <property type="entry name" value="ABC_transporter-like_ATP-bd"/>
</dbReference>
<accession>A0A6A5U508</accession>
<dbReference type="InterPro" id="IPR036640">
    <property type="entry name" value="ABC1_TM_sf"/>
</dbReference>
<keyword evidence="8" id="KW-0378">Hydrolase</keyword>
<dbReference type="PROSITE" id="PS50929">
    <property type="entry name" value="ABC_TM1F"/>
    <property type="match status" value="1"/>
</dbReference>
<sequence>MVETCKTLLPLFLDIFVAFGYLAYLFNAYVGLILASTYIFYGIIAYKLTPWMIKMRQRYRATHRIERNVYYESIASWMPAFNLNRQDYQQHRVEESTRQELREARHYYNLGQVLSILQRLVIFVSYGALLFRAAYLVTETDQRVGDFITLLLFHYSFAAPLFKIAHTYNMLVEVCVDAERQLEIAGTRPTVTDVEDAQDLIFKGGKVEFRDINLSYDGVNQVIKELGFDVSPGKTVAFVDQSGSGETTTCDKLLFRGYDVTGGAILVDGQDVRHIIQRSLRETIDIVRQEQCFYNDTVVEIVRYARPDATDQEVVEACKNAAVHDQIISFPKGHDSTIGERGVKFSGGERQRLAIAQLFLRDPMIIVLGEATASADNVIESEIHDSLARICKGRTTLMIKHRLSTIHHAGEIFVLDKGTMVERGIQLLNPGGIYTLLWNK</sequence>
<dbReference type="InterPro" id="IPR039421">
    <property type="entry name" value="Type_1_exporter"/>
</dbReference>
<dbReference type="GO" id="GO:0005774">
    <property type="term" value="C:vacuolar membrane"/>
    <property type="evidence" value="ECO:0007669"/>
    <property type="project" value="TreeGrafter"/>
</dbReference>
<dbReference type="SUPFAM" id="SSF52540">
    <property type="entry name" value="P-loop containing nucleoside triphosphate hydrolases"/>
    <property type="match status" value="1"/>
</dbReference>
<dbReference type="Pfam" id="PF00664">
    <property type="entry name" value="ABC_membrane"/>
    <property type="match status" value="1"/>
</dbReference>
<feature type="non-terminal residue" evidence="8">
    <location>
        <position position="440"/>
    </location>
</feature>
<evidence type="ECO:0000256" key="1">
    <source>
        <dbReference type="ARBA" id="ARBA00004141"/>
    </source>
</evidence>
<dbReference type="GO" id="GO:0016887">
    <property type="term" value="F:ATP hydrolysis activity"/>
    <property type="evidence" value="ECO:0007669"/>
    <property type="project" value="InterPro"/>
</dbReference>
<name>A0A6A5U508_9PLEO</name>
<feature type="domain" description="ABC transporter" evidence="6">
    <location>
        <begin position="207"/>
        <end position="440"/>
    </location>
</feature>
<dbReference type="EMBL" id="ML976984">
    <property type="protein sequence ID" value="KAF1959754.1"/>
    <property type="molecule type" value="Genomic_DNA"/>
</dbReference>
<evidence type="ECO:0000256" key="4">
    <source>
        <dbReference type="ARBA" id="ARBA00023136"/>
    </source>
</evidence>